<evidence type="ECO:0000313" key="2">
    <source>
        <dbReference type="Proteomes" id="UP000029091"/>
    </source>
</evidence>
<dbReference type="Proteomes" id="UP000029091">
    <property type="component" value="Unassembled WGS sequence"/>
</dbReference>
<dbReference type="RefSeq" id="WP_033499782.1">
    <property type="nucleotide sequence ID" value="NZ_JDUX01000005.1"/>
</dbReference>
<evidence type="ECO:0008006" key="3">
    <source>
        <dbReference type="Google" id="ProtNLM"/>
    </source>
</evidence>
<name>A0A087DRR3_BIFAD</name>
<reference evidence="1 2" key="1">
    <citation type="submission" date="2014-03" db="EMBL/GenBank/DDBJ databases">
        <title>Genomics of Bifidobacteria.</title>
        <authorList>
            <person name="Ventura M."/>
            <person name="Milani C."/>
            <person name="Lugli G.A."/>
        </authorList>
    </citation>
    <scope>NUCLEOTIDE SEQUENCE [LARGE SCALE GENOMIC DNA]</scope>
    <source>
        <strain evidence="2">JCM 15918</strain>
    </source>
</reference>
<gene>
    <name evidence="1" type="ORF">BSTER_0789</name>
</gene>
<dbReference type="AlphaFoldDB" id="A0A087DRR3"/>
<protein>
    <recommendedName>
        <fullName evidence="3">HK97 gp10 family phage protein</fullName>
    </recommendedName>
</protein>
<organism evidence="1 2">
    <name type="scientific">Bifidobacterium adolescentis JCM 15918</name>
    <dbReference type="NCBI Taxonomy" id="1437612"/>
    <lineage>
        <taxon>Bacteria</taxon>
        <taxon>Bacillati</taxon>
        <taxon>Actinomycetota</taxon>
        <taxon>Actinomycetes</taxon>
        <taxon>Bifidobacteriales</taxon>
        <taxon>Bifidobacteriaceae</taxon>
        <taxon>Bifidobacterium</taxon>
    </lineage>
</organism>
<sequence>MSATSLFDASELTAFADKLLAKGVARRAAITMVVKRGAQNVKNDIREDLSSSGNKSIRSIPITYEIKEAPGRITAEIGPSKGGSGSLANIAFFGTVKGGGTHEFYEYGEKELPKLAEHVAKAAVEVV</sequence>
<comment type="caution">
    <text evidence="1">The sequence shown here is derived from an EMBL/GenBank/DDBJ whole genome shotgun (WGS) entry which is preliminary data.</text>
</comment>
<evidence type="ECO:0000313" key="1">
    <source>
        <dbReference type="EMBL" id="KFI98213.1"/>
    </source>
</evidence>
<dbReference type="EMBL" id="JGZQ01000003">
    <property type="protein sequence ID" value="KFI98213.1"/>
    <property type="molecule type" value="Genomic_DNA"/>
</dbReference>
<accession>A0A087DRR3</accession>
<proteinExistence type="predicted"/>